<comment type="function">
    <text evidence="1">Sequence-specific transcription factor which is part of a developmental regulatory system that provides cells with specific positional identities on the anterior-posterior axis.</text>
</comment>
<evidence type="ECO:0000256" key="3">
    <source>
        <dbReference type="ARBA" id="ARBA00022473"/>
    </source>
</evidence>
<dbReference type="GO" id="GO:0005634">
    <property type="term" value="C:nucleus"/>
    <property type="evidence" value="ECO:0007669"/>
    <property type="project" value="UniProtKB-SubCell"/>
</dbReference>
<dbReference type="PRINTS" id="PR00024">
    <property type="entry name" value="HOMEOBOX"/>
</dbReference>
<keyword evidence="7" id="KW-0804">Transcription</keyword>
<comment type="caution">
    <text evidence="16">The sequence shown here is derived from an EMBL/GenBank/DDBJ whole genome shotgun (WGS) entry which is preliminary data.</text>
</comment>
<dbReference type="GO" id="GO:0000981">
    <property type="term" value="F:DNA-binding transcription factor activity, RNA polymerase II-specific"/>
    <property type="evidence" value="ECO:0007669"/>
    <property type="project" value="InterPro"/>
</dbReference>
<accession>A0A6G0HN13</accession>
<dbReference type="PROSITE" id="PS50071">
    <property type="entry name" value="HOMEOBOX_2"/>
    <property type="match status" value="1"/>
</dbReference>
<dbReference type="GO" id="GO:0001501">
    <property type="term" value="P:skeletal system development"/>
    <property type="evidence" value="ECO:0007669"/>
    <property type="project" value="UniProtKB-ARBA"/>
</dbReference>
<evidence type="ECO:0000256" key="14">
    <source>
        <dbReference type="SAM" id="MobiDB-lite"/>
    </source>
</evidence>
<evidence type="ECO:0000256" key="2">
    <source>
        <dbReference type="ARBA" id="ARBA00004123"/>
    </source>
</evidence>
<evidence type="ECO:0000259" key="15">
    <source>
        <dbReference type="PROSITE" id="PS50071"/>
    </source>
</evidence>
<dbReference type="InterPro" id="IPR017970">
    <property type="entry name" value="Homeobox_CS"/>
</dbReference>
<evidence type="ECO:0000256" key="10">
    <source>
        <dbReference type="ARBA" id="ARBA00067519"/>
    </source>
</evidence>
<name>A0A6G0HN13_LARCR</name>
<dbReference type="SMART" id="SM00389">
    <property type="entry name" value="HOX"/>
    <property type="match status" value="1"/>
</dbReference>
<dbReference type="PANTHER" id="PTHR24340">
    <property type="entry name" value="HOMEOBOX PROTEIN NKX"/>
    <property type="match status" value="1"/>
</dbReference>
<dbReference type="AlphaFoldDB" id="A0A6G0HN13"/>
<dbReference type="InterPro" id="IPR009057">
    <property type="entry name" value="Homeodomain-like_sf"/>
</dbReference>
<dbReference type="EMBL" id="REGW02000021">
    <property type="protein sequence ID" value="KAE8280629.1"/>
    <property type="molecule type" value="Genomic_DNA"/>
</dbReference>
<dbReference type="Gene3D" id="1.10.10.60">
    <property type="entry name" value="Homeodomain-like"/>
    <property type="match status" value="1"/>
</dbReference>
<feature type="region of interest" description="Disordered" evidence="14">
    <location>
        <begin position="70"/>
        <end position="147"/>
    </location>
</feature>
<dbReference type="GO" id="GO:0000978">
    <property type="term" value="F:RNA polymerase II cis-regulatory region sequence-specific DNA binding"/>
    <property type="evidence" value="ECO:0007669"/>
    <property type="project" value="TreeGrafter"/>
</dbReference>
<evidence type="ECO:0000256" key="6">
    <source>
        <dbReference type="ARBA" id="ARBA00023155"/>
    </source>
</evidence>
<reference evidence="16 17" key="1">
    <citation type="submission" date="2019-07" db="EMBL/GenBank/DDBJ databases">
        <title>Chromosome genome assembly for large yellow croaker.</title>
        <authorList>
            <person name="Xiao S."/>
        </authorList>
    </citation>
    <scope>NUCLEOTIDE SEQUENCE [LARGE SCALE GENOMIC DNA]</scope>
    <source>
        <strain evidence="16">JMULYC20181020</strain>
        <tissue evidence="16">Muscle</tissue>
    </source>
</reference>
<evidence type="ECO:0000256" key="13">
    <source>
        <dbReference type="RuleBase" id="RU000682"/>
    </source>
</evidence>
<dbReference type="Proteomes" id="UP000424527">
    <property type="component" value="Unassembled WGS sequence"/>
</dbReference>
<gene>
    <name evidence="16" type="ORF">D5F01_LYC21192</name>
</gene>
<evidence type="ECO:0000313" key="17">
    <source>
        <dbReference type="Proteomes" id="UP000424527"/>
    </source>
</evidence>
<dbReference type="CDD" id="cd00086">
    <property type="entry name" value="homeodomain"/>
    <property type="match status" value="1"/>
</dbReference>
<sequence>MTLSFSSFSIKDILNGRDAQGKPGARDTEEISATKLNIYTERGTRVPDLSHQDAGDNCIHSERLPVDLSLSVGNLRSDTGSEESTGEETKHRADTTDQQARFEQRDKLQKNEGEESERYHHSEETVSGSSDERQPRPGTKKRSRAAFSHTQVYELERRFSTQRYLSGPERAELAEALKLTETQVKIWFQNRRYKTKRRQMAAELAGYGSPKKVAVKVLVTDNHTPYHQANGVHIPVTVPLYQTYQYPYLHYCCQPWIRNSMSCGGMV</sequence>
<organism evidence="16 17">
    <name type="scientific">Larimichthys crocea</name>
    <name type="common">Large yellow croaker</name>
    <name type="synonym">Pseudosciaena crocea</name>
    <dbReference type="NCBI Taxonomy" id="215358"/>
    <lineage>
        <taxon>Eukaryota</taxon>
        <taxon>Metazoa</taxon>
        <taxon>Chordata</taxon>
        <taxon>Craniata</taxon>
        <taxon>Vertebrata</taxon>
        <taxon>Euteleostomi</taxon>
        <taxon>Actinopterygii</taxon>
        <taxon>Neopterygii</taxon>
        <taxon>Teleostei</taxon>
        <taxon>Neoteleostei</taxon>
        <taxon>Acanthomorphata</taxon>
        <taxon>Eupercaria</taxon>
        <taxon>Sciaenidae</taxon>
        <taxon>Larimichthys</taxon>
    </lineage>
</organism>
<evidence type="ECO:0000256" key="8">
    <source>
        <dbReference type="ARBA" id="ARBA00023242"/>
    </source>
</evidence>
<comment type="similarity">
    <text evidence="9">Belongs to the NK-3 homeobox family.</text>
</comment>
<evidence type="ECO:0000313" key="16">
    <source>
        <dbReference type="EMBL" id="KAE8280629.1"/>
    </source>
</evidence>
<keyword evidence="17" id="KW-1185">Reference proteome</keyword>
<dbReference type="Pfam" id="PF00046">
    <property type="entry name" value="Homeodomain"/>
    <property type="match status" value="1"/>
</dbReference>
<feature type="DNA-binding region" description="Homeobox" evidence="12">
    <location>
        <begin position="140"/>
        <end position="199"/>
    </location>
</feature>
<keyword evidence="6 12" id="KW-0371">Homeobox</keyword>
<dbReference type="PANTHER" id="PTHR24340:SF73">
    <property type="entry name" value="HOMEOBOX PROTEIN BAGPIPE-RELATED"/>
    <property type="match status" value="1"/>
</dbReference>
<dbReference type="InterPro" id="IPR050394">
    <property type="entry name" value="Homeobox_NK-like"/>
</dbReference>
<dbReference type="SUPFAM" id="SSF46689">
    <property type="entry name" value="Homeodomain-like"/>
    <property type="match status" value="1"/>
</dbReference>
<keyword evidence="8 12" id="KW-0539">Nucleus</keyword>
<feature type="domain" description="Homeobox" evidence="15">
    <location>
        <begin position="138"/>
        <end position="198"/>
    </location>
</feature>
<evidence type="ECO:0000256" key="7">
    <source>
        <dbReference type="ARBA" id="ARBA00023163"/>
    </source>
</evidence>
<comment type="subcellular location">
    <subcellularLocation>
        <location evidence="2 12 13">Nucleus</location>
    </subcellularLocation>
</comment>
<dbReference type="FunFam" id="1.10.10.60:FF:000225">
    <property type="entry name" value="NK3 homeobox 2"/>
    <property type="match status" value="1"/>
</dbReference>
<evidence type="ECO:0000256" key="9">
    <source>
        <dbReference type="ARBA" id="ARBA00061541"/>
    </source>
</evidence>
<dbReference type="PROSITE" id="PS00027">
    <property type="entry name" value="HOMEOBOX_1"/>
    <property type="match status" value="1"/>
</dbReference>
<dbReference type="InterPro" id="IPR020479">
    <property type="entry name" value="HD_metazoa"/>
</dbReference>
<keyword evidence="4" id="KW-0805">Transcription regulation</keyword>
<protein>
    <recommendedName>
        <fullName evidence="10">Homeobox protein Nkx-3.2</fullName>
    </recommendedName>
    <alternativeName>
        <fullName evidence="11">Bagpipe homeobox protein homolog 1</fullName>
    </alternativeName>
</protein>
<feature type="compositionally biased region" description="Basic and acidic residues" evidence="14">
    <location>
        <begin position="87"/>
        <end position="135"/>
    </location>
</feature>
<dbReference type="GO" id="GO:0030154">
    <property type="term" value="P:cell differentiation"/>
    <property type="evidence" value="ECO:0007669"/>
    <property type="project" value="TreeGrafter"/>
</dbReference>
<proteinExistence type="inferred from homology"/>
<keyword evidence="5 12" id="KW-0238">DNA-binding</keyword>
<evidence type="ECO:0000256" key="5">
    <source>
        <dbReference type="ARBA" id="ARBA00023125"/>
    </source>
</evidence>
<keyword evidence="3" id="KW-0217">Developmental protein</keyword>
<evidence type="ECO:0000256" key="4">
    <source>
        <dbReference type="ARBA" id="ARBA00023015"/>
    </source>
</evidence>
<dbReference type="InterPro" id="IPR001356">
    <property type="entry name" value="HD"/>
</dbReference>
<evidence type="ECO:0000256" key="12">
    <source>
        <dbReference type="PROSITE-ProRule" id="PRU00108"/>
    </source>
</evidence>
<evidence type="ECO:0000256" key="11">
    <source>
        <dbReference type="ARBA" id="ARBA00081047"/>
    </source>
</evidence>
<evidence type="ECO:0000256" key="1">
    <source>
        <dbReference type="ARBA" id="ARBA00003263"/>
    </source>
</evidence>